<gene>
    <name evidence="1" type="ORF">EE52_0200660</name>
</gene>
<reference evidence="1" key="1">
    <citation type="book" date="2014" name="THE 24TH EUROPEAN CONGRESS OF CLINICAL MICROBIOLOGY AND INFECTIOUS DISEASES" publisher="ECCMID 2014" city="Barcelona, Spain">
        <title>Identification of resistance genes in three multidrug-resistant Bacteroides fragilis isolates by whole genome sequencing.</title>
        <editorList>
            <person name="Unknown"/>
            <person name="A."/>
        </editorList>
        <authorList>
            <person name="Sydenham T.V."/>
            <person name="Hasman H."/>
            <person name="Wang M."/>
            <person name="Soki J."/>
            <person name="Nagy E."/>
            <person name="Justesen U.S."/>
        </authorList>
    </citation>
    <scope>NUCLEOTIDE SEQUENCE</scope>
    <source>
        <strain evidence="1">DCMOUH0018B</strain>
    </source>
</reference>
<organism evidence="1">
    <name type="scientific">Bacteroides fragilis</name>
    <dbReference type="NCBI Taxonomy" id="817"/>
    <lineage>
        <taxon>Bacteria</taxon>
        <taxon>Pseudomonadati</taxon>
        <taxon>Bacteroidota</taxon>
        <taxon>Bacteroidia</taxon>
        <taxon>Bacteroidales</taxon>
        <taxon>Bacteroidaceae</taxon>
        <taxon>Bacteroides</taxon>
    </lineage>
</organism>
<accession>A0A0I9SE44</accession>
<dbReference type="RefSeq" id="WP_044299354.1">
    <property type="nucleotide sequence ID" value="NZ_CP036542.1"/>
</dbReference>
<dbReference type="AlphaFoldDB" id="A0A0I9SE44"/>
<dbReference type="PATRIC" id="fig|817.53.peg.134"/>
<sequence>MTKVHLLGANRSYDRDIQTVSVNQIVVLEGYAGGSYVVYDVTRNQRGFTYHLVHTRTYDFNTSDLIRPLSEKFGIGIYYDSENPTFLDPLETAALLTKAKEKKAEDERKAKEERDEHERISKIGAARLRPLIPSDAKAVIIGELRVSECDSYTDYYDYRTERTVILGFSKHTRNLFAEMRKCAANFEGTSHLAEYNADFEHRENYSMGDGMYLGRNKYSGWTINKEPIYSLEKFLERFAYTAGDEANICLKTPQNQTDTAEQPTASADLSALNLEIVEYSEKAIAVFGDTKPIKDVLKGLNGLFRANLTYNGGRRAGWIYSKKQETKVREALATCVRV</sequence>
<proteinExistence type="predicted"/>
<comment type="caution">
    <text evidence="1">The sequence shown here is derived from an EMBL/GenBank/DDBJ whole genome shotgun (WGS) entry which is preliminary data.</text>
</comment>
<reference evidence="1" key="2">
    <citation type="submission" date="2014-07" db="EMBL/GenBank/DDBJ databases">
        <title>Genetics and epidemiology of antimicrobial resistance in B. fragilis group.</title>
        <authorList>
            <person name="Sydenham T.V."/>
            <person name="Hasman H."/>
            <person name="Kemp M."/>
            <person name="Justesen U.S."/>
        </authorList>
    </citation>
    <scope>NUCLEOTIDE SEQUENCE [LARGE SCALE GENOMIC DNA]</scope>
    <source>
        <strain evidence="1">DCMOUH0018B</strain>
    </source>
</reference>
<evidence type="ECO:0000313" key="1">
    <source>
        <dbReference type="EMBL" id="KFX76526.1"/>
    </source>
</evidence>
<name>A0A0I9SE44_BACFG</name>
<dbReference type="EMBL" id="JMZZ02000031">
    <property type="protein sequence ID" value="KFX76526.1"/>
    <property type="molecule type" value="Genomic_DNA"/>
</dbReference>
<protein>
    <submittedName>
        <fullName evidence="1">Fusion protein</fullName>
    </submittedName>
</protein>